<organism evidence="4 5">
    <name type="scientific">Martelella alba</name>
    <dbReference type="NCBI Taxonomy" id="2590451"/>
    <lineage>
        <taxon>Bacteria</taxon>
        <taxon>Pseudomonadati</taxon>
        <taxon>Pseudomonadota</taxon>
        <taxon>Alphaproteobacteria</taxon>
        <taxon>Hyphomicrobiales</taxon>
        <taxon>Aurantimonadaceae</taxon>
        <taxon>Martelella</taxon>
    </lineage>
</organism>
<evidence type="ECO:0000256" key="2">
    <source>
        <dbReference type="ARBA" id="ARBA00023315"/>
    </source>
</evidence>
<sequence>MFFVRTATAADLPAIRQLLVITWHATYDPLYGAKKVASITDDWFSLEKLQARLQRRDGEFLVADDGKMLGGMAFAAPDAKERDLVRLHQLYVHPDHQRHGIGRDLFAEIETCFPHAKRMKLEVEPENANAVAFYLAHGFVEVGRTENCGSCNSGLPAIVMEKELPGA</sequence>
<protein>
    <submittedName>
        <fullName evidence="4">GNAT family N-acetyltransferase</fullName>
    </submittedName>
</protein>
<dbReference type="AlphaFoldDB" id="A0A506UK60"/>
<dbReference type="InterPro" id="IPR000182">
    <property type="entry name" value="GNAT_dom"/>
</dbReference>
<accession>A0A506UK60</accession>
<evidence type="ECO:0000313" key="5">
    <source>
        <dbReference type="Proteomes" id="UP000318801"/>
    </source>
</evidence>
<dbReference type="SUPFAM" id="SSF55729">
    <property type="entry name" value="Acyl-CoA N-acyltransferases (Nat)"/>
    <property type="match status" value="1"/>
</dbReference>
<dbReference type="Proteomes" id="UP000318801">
    <property type="component" value="Unassembled WGS sequence"/>
</dbReference>
<dbReference type="Gene3D" id="3.40.630.30">
    <property type="match status" value="1"/>
</dbReference>
<feature type="domain" description="N-acetyltransferase" evidence="3">
    <location>
        <begin position="2"/>
        <end position="165"/>
    </location>
</feature>
<dbReference type="InterPro" id="IPR016181">
    <property type="entry name" value="Acyl_CoA_acyltransferase"/>
</dbReference>
<keyword evidence="5" id="KW-1185">Reference proteome</keyword>
<dbReference type="Pfam" id="PF13673">
    <property type="entry name" value="Acetyltransf_10"/>
    <property type="match status" value="1"/>
</dbReference>
<dbReference type="InterPro" id="IPR050832">
    <property type="entry name" value="Bact_Acetyltransf"/>
</dbReference>
<dbReference type="RefSeq" id="WP_141147560.1">
    <property type="nucleotide sequence ID" value="NZ_VHLG01000001.1"/>
</dbReference>
<name>A0A506UK60_9HYPH</name>
<comment type="caution">
    <text evidence="4">The sequence shown here is derived from an EMBL/GenBank/DDBJ whole genome shotgun (WGS) entry which is preliminary data.</text>
</comment>
<dbReference type="OrthoDB" id="7925327at2"/>
<dbReference type="PROSITE" id="PS51186">
    <property type="entry name" value="GNAT"/>
    <property type="match status" value="1"/>
</dbReference>
<dbReference type="EMBL" id="VHLG01000001">
    <property type="protein sequence ID" value="TPW33622.1"/>
    <property type="molecule type" value="Genomic_DNA"/>
</dbReference>
<gene>
    <name evidence="4" type="ORF">FJU08_03465</name>
</gene>
<keyword evidence="1 4" id="KW-0808">Transferase</keyword>
<evidence type="ECO:0000256" key="1">
    <source>
        <dbReference type="ARBA" id="ARBA00022679"/>
    </source>
</evidence>
<proteinExistence type="predicted"/>
<evidence type="ECO:0000313" key="4">
    <source>
        <dbReference type="EMBL" id="TPW33622.1"/>
    </source>
</evidence>
<dbReference type="PANTHER" id="PTHR43877">
    <property type="entry name" value="AMINOALKYLPHOSPHONATE N-ACETYLTRANSFERASE-RELATED-RELATED"/>
    <property type="match status" value="1"/>
</dbReference>
<reference evidence="4 5" key="1">
    <citation type="submission" date="2019-06" db="EMBL/GenBank/DDBJ databases">
        <authorList>
            <person name="Li M."/>
        </authorList>
    </citation>
    <scope>NUCLEOTIDE SEQUENCE [LARGE SCALE GENOMIC DNA]</scope>
    <source>
        <strain evidence="4 5">BGMRC2036</strain>
    </source>
</reference>
<keyword evidence="2" id="KW-0012">Acyltransferase</keyword>
<dbReference type="CDD" id="cd04301">
    <property type="entry name" value="NAT_SF"/>
    <property type="match status" value="1"/>
</dbReference>
<dbReference type="GO" id="GO:0016747">
    <property type="term" value="F:acyltransferase activity, transferring groups other than amino-acyl groups"/>
    <property type="evidence" value="ECO:0007669"/>
    <property type="project" value="InterPro"/>
</dbReference>
<evidence type="ECO:0000259" key="3">
    <source>
        <dbReference type="PROSITE" id="PS51186"/>
    </source>
</evidence>